<evidence type="ECO:0000256" key="1">
    <source>
        <dbReference type="SAM" id="Phobius"/>
    </source>
</evidence>
<accession>A0A2P2QGL8</accession>
<protein>
    <submittedName>
        <fullName evidence="2">Uncharacterized protein</fullName>
    </submittedName>
</protein>
<keyword evidence="1" id="KW-0472">Membrane</keyword>
<reference evidence="2" key="1">
    <citation type="submission" date="2018-02" db="EMBL/GenBank/DDBJ databases">
        <title>Rhizophora mucronata_Transcriptome.</title>
        <authorList>
            <person name="Meera S.P."/>
            <person name="Sreeshan A."/>
            <person name="Augustine A."/>
        </authorList>
    </citation>
    <scope>NUCLEOTIDE SEQUENCE</scope>
    <source>
        <tissue evidence="2">Leaf</tissue>
    </source>
</reference>
<sequence length="68" mass="7562">MPQPCKISSAGSYTSGTIGLRTPLVLTLFSSKISAPMATGFFFFFPSFFSFRVERIKEELLYLSIGLE</sequence>
<keyword evidence="1" id="KW-0812">Transmembrane</keyword>
<evidence type="ECO:0000313" key="2">
    <source>
        <dbReference type="EMBL" id="MBX66159.1"/>
    </source>
</evidence>
<dbReference type="AlphaFoldDB" id="A0A2P2QGL8"/>
<name>A0A2P2QGL8_RHIMU</name>
<keyword evidence="1" id="KW-1133">Transmembrane helix</keyword>
<dbReference type="EMBL" id="GGEC01085675">
    <property type="protein sequence ID" value="MBX66159.1"/>
    <property type="molecule type" value="Transcribed_RNA"/>
</dbReference>
<feature type="transmembrane region" description="Helical" evidence="1">
    <location>
        <begin position="33"/>
        <end position="51"/>
    </location>
</feature>
<organism evidence="2">
    <name type="scientific">Rhizophora mucronata</name>
    <name type="common">Asiatic mangrove</name>
    <dbReference type="NCBI Taxonomy" id="61149"/>
    <lineage>
        <taxon>Eukaryota</taxon>
        <taxon>Viridiplantae</taxon>
        <taxon>Streptophyta</taxon>
        <taxon>Embryophyta</taxon>
        <taxon>Tracheophyta</taxon>
        <taxon>Spermatophyta</taxon>
        <taxon>Magnoliopsida</taxon>
        <taxon>eudicotyledons</taxon>
        <taxon>Gunneridae</taxon>
        <taxon>Pentapetalae</taxon>
        <taxon>rosids</taxon>
        <taxon>fabids</taxon>
        <taxon>Malpighiales</taxon>
        <taxon>Rhizophoraceae</taxon>
        <taxon>Rhizophora</taxon>
    </lineage>
</organism>
<proteinExistence type="predicted"/>